<evidence type="ECO:0000256" key="1">
    <source>
        <dbReference type="SAM" id="MobiDB-lite"/>
    </source>
</evidence>
<evidence type="ECO:0000313" key="3">
    <source>
        <dbReference type="Proteomes" id="UP000295096"/>
    </source>
</evidence>
<protein>
    <submittedName>
        <fullName evidence="2">Uncharacterized protein</fullName>
    </submittedName>
</protein>
<name>A0A4R5Q6F6_9PROT</name>
<accession>A0A4R5Q6F6</accession>
<dbReference type="AlphaFoldDB" id="A0A4R5Q6F6"/>
<dbReference type="EMBL" id="SMSJ01000120">
    <property type="protein sequence ID" value="TDH58444.1"/>
    <property type="molecule type" value="Genomic_DNA"/>
</dbReference>
<reference evidence="2 3" key="1">
    <citation type="journal article" date="2016" name="J. Microbiol.">
        <title>Dankookia rubra gen. nov., sp. nov., an alphaproteobacterium isolated from sediment of a shallow stream.</title>
        <authorList>
            <person name="Kim W.H."/>
            <person name="Kim D.H."/>
            <person name="Kang K."/>
            <person name="Ahn T.Y."/>
        </authorList>
    </citation>
    <scope>NUCLEOTIDE SEQUENCE [LARGE SCALE GENOMIC DNA]</scope>
    <source>
        <strain evidence="2 3">JCM30602</strain>
    </source>
</reference>
<feature type="compositionally biased region" description="Basic and acidic residues" evidence="1">
    <location>
        <begin position="52"/>
        <end position="62"/>
    </location>
</feature>
<organism evidence="2 3">
    <name type="scientific">Dankookia rubra</name>
    <dbReference type="NCBI Taxonomy" id="1442381"/>
    <lineage>
        <taxon>Bacteria</taxon>
        <taxon>Pseudomonadati</taxon>
        <taxon>Pseudomonadota</taxon>
        <taxon>Alphaproteobacteria</taxon>
        <taxon>Acetobacterales</taxon>
        <taxon>Roseomonadaceae</taxon>
        <taxon>Dankookia</taxon>
    </lineage>
</organism>
<keyword evidence="3" id="KW-1185">Reference proteome</keyword>
<feature type="region of interest" description="Disordered" evidence="1">
    <location>
        <begin position="25"/>
        <end position="62"/>
    </location>
</feature>
<proteinExistence type="predicted"/>
<comment type="caution">
    <text evidence="2">The sequence shown here is derived from an EMBL/GenBank/DDBJ whole genome shotgun (WGS) entry which is preliminary data.</text>
</comment>
<feature type="compositionally biased region" description="Low complexity" evidence="1">
    <location>
        <begin position="25"/>
        <end position="36"/>
    </location>
</feature>
<feature type="non-terminal residue" evidence="2">
    <location>
        <position position="1"/>
    </location>
</feature>
<gene>
    <name evidence="2" type="ORF">E2C06_32495</name>
</gene>
<dbReference type="Proteomes" id="UP000295096">
    <property type="component" value="Unassembled WGS sequence"/>
</dbReference>
<evidence type="ECO:0000313" key="2">
    <source>
        <dbReference type="EMBL" id="TDH58444.1"/>
    </source>
</evidence>
<sequence length="62" mass="6373">ADLVIVHEWTDPWVVAAIGRARRAGGADANAAAQPAGPGPGPAARPAARALRRPEGMLRKNP</sequence>